<evidence type="ECO:0000313" key="17">
    <source>
        <dbReference type="Proteomes" id="UP000070456"/>
    </source>
</evidence>
<keyword evidence="3" id="KW-1003">Cell membrane</keyword>
<dbReference type="InterPro" id="IPR013013">
    <property type="entry name" value="PTS_EIIC_1"/>
</dbReference>
<feature type="transmembrane region" description="Helical" evidence="12">
    <location>
        <begin position="108"/>
        <end position="132"/>
    </location>
</feature>
<keyword evidence="10 12" id="KW-0472">Membrane</keyword>
<keyword evidence="4" id="KW-0762">Sugar transport</keyword>
<dbReference type="Proteomes" id="UP000070456">
    <property type="component" value="Unassembled WGS sequence"/>
</dbReference>
<feature type="transmembrane region" description="Helical" evidence="12">
    <location>
        <begin position="389"/>
        <end position="410"/>
    </location>
</feature>
<dbReference type="FunFam" id="3.30.1360.60:FF:000001">
    <property type="entry name" value="PTS system glucose-specific IIBC component PtsG"/>
    <property type="match status" value="1"/>
</dbReference>
<evidence type="ECO:0000259" key="13">
    <source>
        <dbReference type="PROSITE" id="PS51093"/>
    </source>
</evidence>
<keyword evidence="5" id="KW-0808">Transferase</keyword>
<dbReference type="GO" id="GO:0016301">
    <property type="term" value="F:kinase activity"/>
    <property type="evidence" value="ECO:0007669"/>
    <property type="project" value="UniProtKB-KW"/>
</dbReference>
<dbReference type="GO" id="GO:0009401">
    <property type="term" value="P:phosphoenolpyruvate-dependent sugar phosphotransferase system"/>
    <property type="evidence" value="ECO:0007669"/>
    <property type="project" value="UniProtKB-KW"/>
</dbReference>
<dbReference type="InterPro" id="IPR001127">
    <property type="entry name" value="PTS_EIIA_1_perm"/>
</dbReference>
<gene>
    <name evidence="16" type="primary">sacX</name>
    <name evidence="16" type="ORF">AN619_25120</name>
</gene>
<keyword evidence="2" id="KW-0813">Transport</keyword>
<proteinExistence type="predicted"/>
<dbReference type="PROSITE" id="PS51098">
    <property type="entry name" value="PTS_EIIB_TYPE_1"/>
    <property type="match status" value="1"/>
</dbReference>
<feature type="domain" description="PTS EIIC type-1" evidence="15">
    <location>
        <begin position="107"/>
        <end position="466"/>
    </location>
</feature>
<dbReference type="OrthoDB" id="92465at2"/>
<feature type="domain" description="PTS EIIB type-1" evidence="14">
    <location>
        <begin position="4"/>
        <end position="87"/>
    </location>
</feature>
<evidence type="ECO:0000256" key="11">
    <source>
        <dbReference type="PROSITE-ProRule" id="PRU00421"/>
    </source>
</evidence>
<dbReference type="AlphaFoldDB" id="A0A140L0W9"/>
<protein>
    <submittedName>
        <fullName evidence="16">Negative regulator of SacY activity</fullName>
    </submittedName>
</protein>
<dbReference type="CDD" id="cd00212">
    <property type="entry name" value="PTS_IIB_glc"/>
    <property type="match status" value="1"/>
</dbReference>
<keyword evidence="7 12" id="KW-0812">Transmembrane</keyword>
<dbReference type="PROSITE" id="PS00371">
    <property type="entry name" value="PTS_EIIA_TYPE_1_HIS"/>
    <property type="match status" value="1"/>
</dbReference>
<keyword evidence="9 12" id="KW-1133">Transmembrane helix</keyword>
<dbReference type="Gene3D" id="2.70.70.10">
    <property type="entry name" value="Glucose Permease (Domain IIA)"/>
    <property type="match status" value="1"/>
</dbReference>
<dbReference type="Pfam" id="PF00358">
    <property type="entry name" value="PTS_EIIA_1"/>
    <property type="match status" value="1"/>
</dbReference>
<feature type="transmembrane region" description="Helical" evidence="12">
    <location>
        <begin position="430"/>
        <end position="452"/>
    </location>
</feature>
<evidence type="ECO:0000313" key="16">
    <source>
        <dbReference type="EMBL" id="KXG74194.1"/>
    </source>
</evidence>
<comment type="subcellular location">
    <subcellularLocation>
        <location evidence="1">Cell membrane</location>
        <topology evidence="1">Multi-pass membrane protein</topology>
    </subcellularLocation>
</comment>
<feature type="transmembrane region" description="Helical" evidence="12">
    <location>
        <begin position="177"/>
        <end position="195"/>
    </location>
</feature>
<evidence type="ECO:0000259" key="15">
    <source>
        <dbReference type="PROSITE" id="PS51103"/>
    </source>
</evidence>
<dbReference type="GO" id="GO:0015771">
    <property type="term" value="P:trehalose transport"/>
    <property type="evidence" value="ECO:0007669"/>
    <property type="project" value="TreeGrafter"/>
</dbReference>
<evidence type="ECO:0000256" key="6">
    <source>
        <dbReference type="ARBA" id="ARBA00022683"/>
    </source>
</evidence>
<dbReference type="PANTHER" id="PTHR30175">
    <property type="entry name" value="PHOSPHOTRANSFERASE SYSTEM TRANSPORT PROTEIN"/>
    <property type="match status" value="1"/>
</dbReference>
<evidence type="ECO:0000256" key="7">
    <source>
        <dbReference type="ARBA" id="ARBA00022692"/>
    </source>
</evidence>
<evidence type="ECO:0000256" key="2">
    <source>
        <dbReference type="ARBA" id="ARBA00022448"/>
    </source>
</evidence>
<evidence type="ECO:0000256" key="12">
    <source>
        <dbReference type="SAM" id="Phobius"/>
    </source>
</evidence>
<dbReference type="PROSITE" id="PS51103">
    <property type="entry name" value="PTS_EIIC_TYPE_1"/>
    <property type="match status" value="1"/>
</dbReference>
<evidence type="ECO:0000256" key="4">
    <source>
        <dbReference type="ARBA" id="ARBA00022597"/>
    </source>
</evidence>
<feature type="active site" description="Phosphocysteine intermediate; for EIIB activity" evidence="11">
    <location>
        <position position="26"/>
    </location>
</feature>
<feature type="transmembrane region" description="Helical" evidence="12">
    <location>
        <begin position="246"/>
        <end position="268"/>
    </location>
</feature>
<dbReference type="SUPFAM" id="SSF55604">
    <property type="entry name" value="Glucose permease domain IIB"/>
    <property type="match status" value="1"/>
</dbReference>
<keyword evidence="17" id="KW-1185">Reference proteome</keyword>
<dbReference type="PANTHER" id="PTHR30175:SF7">
    <property type="entry name" value="NEGATIVE REGULATOR OF SACY ACTIVITY"/>
    <property type="match status" value="1"/>
</dbReference>
<dbReference type="InterPro" id="IPR036878">
    <property type="entry name" value="Glu_permease_IIB"/>
</dbReference>
<dbReference type="Pfam" id="PF02378">
    <property type="entry name" value="PTS_EIIC"/>
    <property type="match status" value="1"/>
</dbReference>
<dbReference type="GO" id="GO:0090589">
    <property type="term" value="F:protein-phosphocysteine-trehalose phosphotransferase system transporter activity"/>
    <property type="evidence" value="ECO:0007669"/>
    <property type="project" value="TreeGrafter"/>
</dbReference>
<evidence type="ECO:0000256" key="1">
    <source>
        <dbReference type="ARBA" id="ARBA00004651"/>
    </source>
</evidence>
<feature type="transmembrane region" description="Helical" evidence="12">
    <location>
        <begin position="363"/>
        <end position="382"/>
    </location>
</feature>
<dbReference type="FunFam" id="2.70.70.10:FF:000001">
    <property type="entry name" value="PTS system glucose-specific IIA component"/>
    <property type="match status" value="1"/>
</dbReference>
<keyword evidence="6" id="KW-0598">Phosphotransferase system</keyword>
<dbReference type="InterPro" id="IPR011055">
    <property type="entry name" value="Dup_hybrid_motif"/>
</dbReference>
<dbReference type="NCBIfam" id="TIGR00826">
    <property type="entry name" value="EIIB_glc"/>
    <property type="match status" value="1"/>
</dbReference>
<sequence length="631" mass="66854">MDYHKVGKKILACVGGEKNVESVSHCATRLRFVLKDEGKVNHQELEGMDEVKSAFSSAGQFQIIIGQGAVNKVYKALVEGTNIKQASLSESKKEAMKHMNPLQRFARVLSNIFVPIIPAIVASGLLMGLLGMSKTFGWIDGGSGVFMLLDMFSNAAFVFLPILIAFSAAKEFDANPFLAAALGGILIHPALQNAWTLGEGVKNAITVMGLKVSMVGYQGTVLPILIAVWVMGHIERGLRKIVPNVLDIILTPFLTLMSTALVSLLVIGPVGRLLGDGISVGLQVLYDSAGVVAGIIFGGFYSAIVITGIHHSFHAIEAGLLANPGIGKNFLLPIWSMANVAQGGAAMAVYFKTKNKKLKSIAAPASISCLLGITEAAIFGVNLKLMKPFVAAAIGGALGGGYVVLTKVAMTAVGVTGIPGTAIVQQGSMLHYLIGLAIAFGGAFAITFLLGFKEEAGDPYKETNAEVSVEEKKEYAETVAKGQTLYAPMKGKIIALEEVPDKTFAEGLVGKGIAIDPEDGMVVSPVDGTITHVFETKHAIAIKAESGIELLIHVGIETVKMQGEGFTTFVKKGDKVKTGDRLLEVDLDLIRKKAKSAITPMIITNAGELKWIEKLKIGEADLKDELISVEV</sequence>
<dbReference type="Pfam" id="PF00367">
    <property type="entry name" value="PTS_EIIB"/>
    <property type="match status" value="1"/>
</dbReference>
<dbReference type="Gene3D" id="3.30.1360.60">
    <property type="entry name" value="Glucose permease domain IIB"/>
    <property type="match status" value="1"/>
</dbReference>
<feature type="transmembrane region" description="Helical" evidence="12">
    <location>
        <begin position="288"/>
        <end position="309"/>
    </location>
</feature>
<dbReference type="RefSeq" id="WP_068557450.1">
    <property type="nucleotide sequence ID" value="NZ_LOEE01000061.1"/>
</dbReference>
<feature type="transmembrane region" description="Helical" evidence="12">
    <location>
        <begin position="330"/>
        <end position="351"/>
    </location>
</feature>
<dbReference type="InterPro" id="IPR010973">
    <property type="entry name" value="PTS_IIBC_sucr"/>
</dbReference>
<organism evidence="16 17">
    <name type="scientific">Thermotalea metallivorans</name>
    <dbReference type="NCBI Taxonomy" id="520762"/>
    <lineage>
        <taxon>Bacteria</taxon>
        <taxon>Bacillati</taxon>
        <taxon>Bacillota</taxon>
        <taxon>Clostridia</taxon>
        <taxon>Peptostreptococcales</taxon>
        <taxon>Thermotaleaceae</taxon>
        <taxon>Thermotalea</taxon>
    </lineage>
</organism>
<dbReference type="STRING" id="520762.AN619_25120"/>
<name>A0A140L0W9_9FIRM</name>
<dbReference type="InterPro" id="IPR050558">
    <property type="entry name" value="PTS_Sugar-Specific_Components"/>
</dbReference>
<evidence type="ECO:0000259" key="14">
    <source>
        <dbReference type="PROSITE" id="PS51098"/>
    </source>
</evidence>
<evidence type="ECO:0000256" key="10">
    <source>
        <dbReference type="ARBA" id="ARBA00023136"/>
    </source>
</evidence>
<dbReference type="PROSITE" id="PS51093">
    <property type="entry name" value="PTS_EIIA_TYPE_1"/>
    <property type="match status" value="1"/>
</dbReference>
<feature type="domain" description="PTS EIIA type-1" evidence="13">
    <location>
        <begin position="501"/>
        <end position="605"/>
    </location>
</feature>
<evidence type="ECO:0000256" key="5">
    <source>
        <dbReference type="ARBA" id="ARBA00022679"/>
    </source>
</evidence>
<evidence type="ECO:0000256" key="8">
    <source>
        <dbReference type="ARBA" id="ARBA00022777"/>
    </source>
</evidence>
<dbReference type="InterPro" id="IPR011297">
    <property type="entry name" value="PTS_IIABC_b_glu"/>
</dbReference>
<dbReference type="NCBIfam" id="TIGR01996">
    <property type="entry name" value="PTS-II-BC-sucr"/>
    <property type="match status" value="1"/>
</dbReference>
<dbReference type="InterPro" id="IPR003352">
    <property type="entry name" value="PTS_EIIC"/>
</dbReference>
<dbReference type="InterPro" id="IPR018113">
    <property type="entry name" value="PTrfase_EIIB_Cys"/>
</dbReference>
<feature type="transmembrane region" description="Helical" evidence="12">
    <location>
        <begin position="215"/>
        <end position="234"/>
    </location>
</feature>
<evidence type="ECO:0000256" key="3">
    <source>
        <dbReference type="ARBA" id="ARBA00022475"/>
    </source>
</evidence>
<dbReference type="InterPro" id="IPR001996">
    <property type="entry name" value="PTS_IIB_1"/>
</dbReference>
<dbReference type="SUPFAM" id="SSF51261">
    <property type="entry name" value="Duplicated hybrid motif"/>
    <property type="match status" value="1"/>
</dbReference>
<keyword evidence="8" id="KW-0418">Kinase</keyword>
<dbReference type="PATRIC" id="fig|520762.4.peg.2791"/>
<accession>A0A140L0W9</accession>
<feature type="transmembrane region" description="Helical" evidence="12">
    <location>
        <begin position="144"/>
        <end position="165"/>
    </location>
</feature>
<evidence type="ECO:0000256" key="9">
    <source>
        <dbReference type="ARBA" id="ARBA00022989"/>
    </source>
</evidence>
<reference evidence="16 17" key="1">
    <citation type="submission" date="2015-12" db="EMBL/GenBank/DDBJ databases">
        <title>Draft genome sequence of the thermoanaerobe Thermotalea metallivorans, an isolate from the runoff channel of the Great Artesian Basin, Australia.</title>
        <authorList>
            <person name="Patel B.K."/>
        </authorList>
    </citation>
    <scope>NUCLEOTIDE SEQUENCE [LARGE SCALE GENOMIC DNA]</scope>
    <source>
        <strain evidence="16 17">B2-1</strain>
    </source>
</reference>
<dbReference type="GO" id="GO:0005886">
    <property type="term" value="C:plasma membrane"/>
    <property type="evidence" value="ECO:0007669"/>
    <property type="project" value="UniProtKB-SubCell"/>
</dbReference>
<dbReference type="NCBIfam" id="TIGR00830">
    <property type="entry name" value="PTBA"/>
    <property type="match status" value="1"/>
</dbReference>
<dbReference type="NCBIfam" id="TIGR01995">
    <property type="entry name" value="PTS-II-ABC-beta"/>
    <property type="match status" value="1"/>
</dbReference>
<dbReference type="EMBL" id="LOEE01000061">
    <property type="protein sequence ID" value="KXG74194.1"/>
    <property type="molecule type" value="Genomic_DNA"/>
</dbReference>
<comment type="caution">
    <text evidence="16">The sequence shown here is derived from an EMBL/GenBank/DDBJ whole genome shotgun (WGS) entry which is preliminary data.</text>
</comment>
<dbReference type="GO" id="GO:0008982">
    <property type="term" value="F:protein-N(PI)-phosphohistidine-sugar phosphotransferase activity"/>
    <property type="evidence" value="ECO:0007669"/>
    <property type="project" value="InterPro"/>
</dbReference>
<dbReference type="PROSITE" id="PS01035">
    <property type="entry name" value="PTS_EIIB_TYPE_1_CYS"/>
    <property type="match status" value="1"/>
</dbReference>